<dbReference type="RefSeq" id="WP_050790610.1">
    <property type="nucleotide sequence ID" value="NZ_CP017298.1"/>
</dbReference>
<sequence>MRTALARVPVSGAGLSWQPRKKSYTNAGVPTIVYAATPSQTHTTALFGHEVSITLAASQYSYDFGDGTPPLVTSRAGEPWRRGNKEARLTHHYEQVTRGGERRTITLTTTWDATTTNPFTGQTLTLPSIITTTEQSTPFPVSHLRIDLTDTADEQDGH</sequence>
<name>A0A1D8B0Z5_9ACTO</name>
<accession>A0A1D8B0Z5</accession>
<proteinExistence type="predicted"/>
<keyword evidence="2" id="KW-1185">Reference proteome</keyword>
<dbReference type="EMBL" id="CP017298">
    <property type="protein sequence ID" value="AOS46810.1"/>
    <property type="molecule type" value="Genomic_DNA"/>
</dbReference>
<gene>
    <name evidence="1" type="ORF">BH719_02100</name>
</gene>
<organism evidence="1 2">
    <name type="scientific">Pauljensenia hongkongensis</name>
    <dbReference type="NCBI Taxonomy" id="178339"/>
    <lineage>
        <taxon>Bacteria</taxon>
        <taxon>Bacillati</taxon>
        <taxon>Actinomycetota</taxon>
        <taxon>Actinomycetes</taxon>
        <taxon>Actinomycetales</taxon>
        <taxon>Actinomycetaceae</taxon>
        <taxon>Pauljensenia</taxon>
    </lineage>
</organism>
<dbReference type="AlphaFoldDB" id="A0A1D8B0Z5"/>
<protein>
    <recommendedName>
        <fullName evidence="3">PKD domain-containing protein</fullName>
    </recommendedName>
</protein>
<evidence type="ECO:0000313" key="1">
    <source>
        <dbReference type="EMBL" id="AOS46810.1"/>
    </source>
</evidence>
<dbReference type="Proteomes" id="UP000095214">
    <property type="component" value="Chromosome"/>
</dbReference>
<evidence type="ECO:0008006" key="3">
    <source>
        <dbReference type="Google" id="ProtNLM"/>
    </source>
</evidence>
<dbReference type="KEGG" id="phon:BH719_02100"/>
<evidence type="ECO:0000313" key="2">
    <source>
        <dbReference type="Proteomes" id="UP000095214"/>
    </source>
</evidence>
<reference evidence="1 2" key="1">
    <citation type="submission" date="2016-09" db="EMBL/GenBank/DDBJ databases">
        <title>Complete genome sequence of Actinomyces hongkongensis HKU8.</title>
        <authorList>
            <person name="Gao Y.-X."/>
            <person name="Zhou Y.-Y."/>
            <person name="Xie Y."/>
            <person name="Wang M."/>
            <person name="Wang S.-J."/>
            <person name="Shen S.-G."/>
        </authorList>
    </citation>
    <scope>NUCLEOTIDE SEQUENCE [LARGE SCALE GENOMIC DNA]</scope>
    <source>
        <strain evidence="1 2">HKU8</strain>
    </source>
</reference>